<dbReference type="InterPro" id="IPR010285">
    <property type="entry name" value="DNA_helicase_pif1-like_DEAD"/>
</dbReference>
<protein>
    <submittedName>
        <fullName evidence="3">TPR protein</fullName>
    </submittedName>
</protein>
<sequence length="525" mass="62979">MPEKKKNDIREIEINEAFEKTFGIIESGKNVFITGKAWTGKSTLLEHFRDHTKKKVVVLAPTGVSAINVKGQTIHSFFWFKPDITLESVKKIKKDDDAHNIYKKLDIIIIDEISMVRADLLDCADKFLRLNGKYDNKPFWGIQMVFIWDLYQLSPVVNNYEKEHFWLHYESPYFFSAKLFEWLDMEFIELEKIYRQTDDKFISLLNKIRNNTANWDDISVLNERYKSHYVQRYNDFCIHLTTTNKDADIINETELEKLPDSYSMFKWSVEWEFWMESAPTWIELKLKIWAQIMMLNNDPSWRWVNGTIWKIVWIESCFFEDDIIIAELSDGKEVEITPHTWEIFKFYLNDDGNIDSKVLGKFTQFPIRLAFAVTIHKSQWKTFDKVIVDLWRWSFAHGQVYVALSRCTTFEWLVLKRPLRKSDIRMDPRVQEFLTKYQYKLADRDSNKADKLSKIAKAIKEKKNLRVTFLRATDEKSKRTMKPEYIWEMECDWLSFLWLEWFCHLKNEIRVFKVDKMLDVEVIED</sequence>
<evidence type="ECO:0000259" key="1">
    <source>
        <dbReference type="Pfam" id="PF05970"/>
    </source>
</evidence>
<dbReference type="InterPro" id="IPR027417">
    <property type="entry name" value="P-loop_NTPase"/>
</dbReference>
<dbReference type="EMBL" id="AMFJ01000042">
    <property type="protein sequence ID" value="EKE30111.1"/>
    <property type="molecule type" value="Genomic_DNA"/>
</dbReference>
<gene>
    <name evidence="3" type="ORF">ACD_2C00042G0005</name>
</gene>
<name>K2FG48_9BACT</name>
<dbReference type="SUPFAM" id="SSF52540">
    <property type="entry name" value="P-loop containing nucleoside triphosphate hydrolases"/>
    <property type="match status" value="2"/>
</dbReference>
<evidence type="ECO:0000313" key="3">
    <source>
        <dbReference type="EMBL" id="EKE30111.1"/>
    </source>
</evidence>
<dbReference type="InterPro" id="IPR026881">
    <property type="entry name" value="WYL_dom"/>
</dbReference>
<dbReference type="GO" id="GO:0003678">
    <property type="term" value="F:DNA helicase activity"/>
    <property type="evidence" value="ECO:0007669"/>
    <property type="project" value="InterPro"/>
</dbReference>
<comment type="caution">
    <text evidence="3">The sequence shown here is derived from an EMBL/GenBank/DDBJ whole genome shotgun (WGS) entry which is preliminary data.</text>
</comment>
<dbReference type="CDD" id="cd18809">
    <property type="entry name" value="SF1_C_RecD"/>
    <property type="match status" value="1"/>
</dbReference>
<accession>K2FG48</accession>
<dbReference type="PANTHER" id="PTHR47642">
    <property type="entry name" value="ATP-DEPENDENT DNA HELICASE"/>
    <property type="match status" value="1"/>
</dbReference>
<feature type="domain" description="DNA helicase Pif1-like DEAD-box helicase" evidence="1">
    <location>
        <begin position="24"/>
        <end position="212"/>
    </location>
</feature>
<dbReference type="FunFam" id="3.40.50.300:FF:001498">
    <property type="entry name" value="ATP-dependent DNA helicase"/>
    <property type="match status" value="1"/>
</dbReference>
<dbReference type="GO" id="GO:0000723">
    <property type="term" value="P:telomere maintenance"/>
    <property type="evidence" value="ECO:0007669"/>
    <property type="project" value="InterPro"/>
</dbReference>
<dbReference type="GO" id="GO:0006281">
    <property type="term" value="P:DNA repair"/>
    <property type="evidence" value="ECO:0007669"/>
    <property type="project" value="InterPro"/>
</dbReference>
<dbReference type="PANTHER" id="PTHR47642:SF5">
    <property type="entry name" value="ATP-DEPENDENT DNA HELICASE"/>
    <property type="match status" value="1"/>
</dbReference>
<dbReference type="PROSITE" id="PS52050">
    <property type="entry name" value="WYL"/>
    <property type="match status" value="1"/>
</dbReference>
<dbReference type="Pfam" id="PF05970">
    <property type="entry name" value="PIF1"/>
    <property type="match status" value="1"/>
</dbReference>
<evidence type="ECO:0000259" key="2">
    <source>
        <dbReference type="Pfam" id="PF13280"/>
    </source>
</evidence>
<dbReference type="Gene3D" id="3.40.50.300">
    <property type="entry name" value="P-loop containing nucleotide triphosphate hydrolases"/>
    <property type="match status" value="1"/>
</dbReference>
<dbReference type="AlphaFoldDB" id="K2FG48"/>
<dbReference type="Pfam" id="PF13280">
    <property type="entry name" value="WYL"/>
    <property type="match status" value="1"/>
</dbReference>
<feature type="domain" description="WYL" evidence="2">
    <location>
        <begin position="451"/>
        <end position="522"/>
    </location>
</feature>
<dbReference type="InterPro" id="IPR051055">
    <property type="entry name" value="PIF1_helicase"/>
</dbReference>
<reference evidence="3" key="1">
    <citation type="journal article" date="2012" name="Science">
        <title>Fermentation, hydrogen, and sulfur metabolism in multiple uncultivated bacterial phyla.</title>
        <authorList>
            <person name="Wrighton K.C."/>
            <person name="Thomas B.C."/>
            <person name="Sharon I."/>
            <person name="Miller C.S."/>
            <person name="Castelle C.J."/>
            <person name="VerBerkmoes N.C."/>
            <person name="Wilkins M.J."/>
            <person name="Hettich R.L."/>
            <person name="Lipton M.S."/>
            <person name="Williams K.H."/>
            <person name="Long P.E."/>
            <person name="Banfield J.F."/>
        </authorList>
    </citation>
    <scope>NUCLEOTIDE SEQUENCE [LARGE SCALE GENOMIC DNA]</scope>
</reference>
<organism evidence="3">
    <name type="scientific">uncultured bacterium</name>
    <name type="common">gcode 4</name>
    <dbReference type="NCBI Taxonomy" id="1234023"/>
    <lineage>
        <taxon>Bacteria</taxon>
        <taxon>environmental samples</taxon>
    </lineage>
</organism>
<proteinExistence type="predicted"/>